<feature type="transmembrane region" description="Helical" evidence="1">
    <location>
        <begin position="184"/>
        <end position="205"/>
    </location>
</feature>
<feature type="transmembrane region" description="Helical" evidence="1">
    <location>
        <begin position="141"/>
        <end position="163"/>
    </location>
</feature>
<accession>A0ABP7T7F8</accession>
<evidence type="ECO:0008006" key="4">
    <source>
        <dbReference type="Google" id="ProtNLM"/>
    </source>
</evidence>
<proteinExistence type="predicted"/>
<dbReference type="Proteomes" id="UP001500235">
    <property type="component" value="Unassembled WGS sequence"/>
</dbReference>
<sequence length="263" mass="28680">MKSLWRDVRDIYGSAWAFALACPLLFLVPVLFEFAQHVIEVRIGLYQSADMARALENDGARMMAGYWKTLAISLPSYWMYRYVASGRDAAFARRPDGRALLLWAALFVPLVALMQWLALFGPPLGSVIGLNGSAESWAKGLLTLFQTVVGIYLTAWLVAWSLGNAAIGPLRSVAIMNGSFWRTVALIIAGVVPLMALHYGGLFAIGRPEPLVWAIMVFDAIVVGFLSLTIFGANAIAAMRAAERKGVSLMPVDEERRAAAMPA</sequence>
<keyword evidence="1" id="KW-0472">Membrane</keyword>
<dbReference type="RefSeq" id="WP_344707569.1">
    <property type="nucleotide sequence ID" value="NZ_BAABBQ010000001.1"/>
</dbReference>
<feature type="transmembrane region" description="Helical" evidence="1">
    <location>
        <begin position="211"/>
        <end position="236"/>
    </location>
</feature>
<evidence type="ECO:0000256" key="1">
    <source>
        <dbReference type="SAM" id="Phobius"/>
    </source>
</evidence>
<gene>
    <name evidence="2" type="ORF">GCM10022280_23430</name>
</gene>
<organism evidence="2 3">
    <name type="scientific">Sphingomonas swuensis</name>
    <dbReference type="NCBI Taxonomy" id="977800"/>
    <lineage>
        <taxon>Bacteria</taxon>
        <taxon>Pseudomonadati</taxon>
        <taxon>Pseudomonadota</taxon>
        <taxon>Alphaproteobacteria</taxon>
        <taxon>Sphingomonadales</taxon>
        <taxon>Sphingomonadaceae</taxon>
        <taxon>Sphingomonas</taxon>
    </lineage>
</organism>
<keyword evidence="3" id="KW-1185">Reference proteome</keyword>
<keyword evidence="1" id="KW-0812">Transmembrane</keyword>
<dbReference type="PROSITE" id="PS51257">
    <property type="entry name" value="PROKAR_LIPOPROTEIN"/>
    <property type="match status" value="1"/>
</dbReference>
<evidence type="ECO:0000313" key="2">
    <source>
        <dbReference type="EMBL" id="GAA4022120.1"/>
    </source>
</evidence>
<protein>
    <recommendedName>
        <fullName evidence="4">DUF4013 domain-containing protein</fullName>
    </recommendedName>
</protein>
<feature type="transmembrane region" description="Helical" evidence="1">
    <location>
        <begin position="63"/>
        <end position="80"/>
    </location>
</feature>
<dbReference type="EMBL" id="BAABBQ010000001">
    <property type="protein sequence ID" value="GAA4022120.1"/>
    <property type="molecule type" value="Genomic_DNA"/>
</dbReference>
<comment type="caution">
    <text evidence="2">The sequence shown here is derived from an EMBL/GenBank/DDBJ whole genome shotgun (WGS) entry which is preliminary data.</text>
</comment>
<feature type="transmembrane region" description="Helical" evidence="1">
    <location>
        <begin position="12"/>
        <end position="32"/>
    </location>
</feature>
<keyword evidence="1" id="KW-1133">Transmembrane helix</keyword>
<feature type="transmembrane region" description="Helical" evidence="1">
    <location>
        <begin position="100"/>
        <end position="121"/>
    </location>
</feature>
<evidence type="ECO:0000313" key="3">
    <source>
        <dbReference type="Proteomes" id="UP001500235"/>
    </source>
</evidence>
<reference evidence="3" key="1">
    <citation type="journal article" date="2019" name="Int. J. Syst. Evol. Microbiol.">
        <title>The Global Catalogue of Microorganisms (GCM) 10K type strain sequencing project: providing services to taxonomists for standard genome sequencing and annotation.</title>
        <authorList>
            <consortium name="The Broad Institute Genomics Platform"/>
            <consortium name="The Broad Institute Genome Sequencing Center for Infectious Disease"/>
            <person name="Wu L."/>
            <person name="Ma J."/>
        </authorList>
    </citation>
    <scope>NUCLEOTIDE SEQUENCE [LARGE SCALE GENOMIC DNA]</scope>
    <source>
        <strain evidence="3">JCM 17563</strain>
    </source>
</reference>
<name>A0ABP7T7F8_9SPHN</name>